<keyword evidence="1" id="KW-0732">Signal</keyword>
<keyword evidence="3" id="KW-1185">Reference proteome</keyword>
<dbReference type="Proteomes" id="UP000053732">
    <property type="component" value="Unassembled WGS sequence"/>
</dbReference>
<gene>
    <name evidence="2" type="ORF">PCAMFM013_S004g000162</name>
</gene>
<feature type="chain" id="PRO_5005195336" evidence="1">
    <location>
        <begin position="19"/>
        <end position="114"/>
    </location>
</feature>
<evidence type="ECO:0000256" key="1">
    <source>
        <dbReference type="SAM" id="SignalP"/>
    </source>
</evidence>
<evidence type="ECO:0000313" key="2">
    <source>
        <dbReference type="EMBL" id="CRL20222.1"/>
    </source>
</evidence>
<sequence>MHIQSLLVPAILAIGACAGPSRECEQWSNAENQVMTCYWSACGKNPEFDVGHSDGKGNTILSTTRHYTADAQCSSRVTRYRNSPSSDCCDAFGQNLYTAGCWVGWSDLWCHAKK</sequence>
<accession>A0A0G4P1M1</accession>
<reference evidence="2 3" key="1">
    <citation type="journal article" date="2014" name="Nat. Commun.">
        <title>Multiple recent horizontal transfers of a large genomic region in cheese making fungi.</title>
        <authorList>
            <person name="Cheeseman K."/>
            <person name="Ropars J."/>
            <person name="Renault P."/>
            <person name="Dupont J."/>
            <person name="Gouzy J."/>
            <person name="Branca A."/>
            <person name="Abraham A.L."/>
            <person name="Ceppi M."/>
            <person name="Conseiller E."/>
            <person name="Debuchy R."/>
            <person name="Malagnac F."/>
            <person name="Goarin A."/>
            <person name="Silar P."/>
            <person name="Lacoste S."/>
            <person name="Sallet E."/>
            <person name="Bensimon A."/>
            <person name="Giraud T."/>
            <person name="Brygoo Y."/>
        </authorList>
    </citation>
    <scope>NUCLEOTIDE SEQUENCE [LARGE SCALE GENOMIC DNA]</scope>
    <source>
        <strain evidence="3">FM 013</strain>
    </source>
</reference>
<evidence type="ECO:0000313" key="3">
    <source>
        <dbReference type="Proteomes" id="UP000053732"/>
    </source>
</evidence>
<name>A0A0G4P1M1_PENC3</name>
<feature type="signal peptide" evidence="1">
    <location>
        <begin position="1"/>
        <end position="18"/>
    </location>
</feature>
<dbReference type="EMBL" id="HG793137">
    <property type="protein sequence ID" value="CRL20222.1"/>
    <property type="molecule type" value="Genomic_DNA"/>
</dbReference>
<organism evidence="2 3">
    <name type="scientific">Penicillium camemberti (strain FM 013)</name>
    <dbReference type="NCBI Taxonomy" id="1429867"/>
    <lineage>
        <taxon>Eukaryota</taxon>
        <taxon>Fungi</taxon>
        <taxon>Dikarya</taxon>
        <taxon>Ascomycota</taxon>
        <taxon>Pezizomycotina</taxon>
        <taxon>Eurotiomycetes</taxon>
        <taxon>Eurotiomycetidae</taxon>
        <taxon>Eurotiales</taxon>
        <taxon>Aspergillaceae</taxon>
        <taxon>Penicillium</taxon>
    </lineage>
</organism>
<proteinExistence type="predicted"/>
<dbReference type="AlphaFoldDB" id="A0A0G4P1M1"/>
<protein>
    <submittedName>
        <fullName evidence="2">Str. FM013</fullName>
    </submittedName>
</protein>